<dbReference type="PROSITE" id="PS51480">
    <property type="entry name" value="DHAL"/>
    <property type="match status" value="1"/>
</dbReference>
<organism evidence="4 5">
    <name type="scientific">Carboxydichorda subterranea</name>
    <dbReference type="NCBI Taxonomy" id="3109565"/>
    <lineage>
        <taxon>Bacteria</taxon>
        <taxon>Bacillati</taxon>
        <taxon>Bacillota</taxon>
        <taxon>Limnochordia</taxon>
        <taxon>Limnochordales</taxon>
        <taxon>Geochordaceae</taxon>
        <taxon>Carboxydichorda</taxon>
    </lineage>
</organism>
<keyword evidence="2 4" id="KW-0418">Kinase</keyword>
<feature type="domain" description="DhaL" evidence="3">
    <location>
        <begin position="7"/>
        <end position="207"/>
    </location>
</feature>
<keyword evidence="5" id="KW-1185">Reference proteome</keyword>
<sequence>METLGAQDVKAILTNLAAHIEACKEELGRLDQVIGDGDLGLTMSKGFRAAADAVAAMQETDVGQVLGNAGMVIASTAPSTMGTLMGTGFMRAGKAVAGKQAVSLEDVAAMMAAFVEGIMIRGKAKPGDKTVLDALHPAVEALKAAVASGQSVAEGLASAYRAAEQGLEATKDMVAQHGKAACFHEKTLGKPDPGATVGMLLMKALAEYAARTERPGQAGVC</sequence>
<gene>
    <name evidence="4" type="primary">dhaL</name>
    <name evidence="4" type="ORF">U7230_14520</name>
</gene>
<evidence type="ECO:0000256" key="1">
    <source>
        <dbReference type="ARBA" id="ARBA00022679"/>
    </source>
</evidence>
<dbReference type="InterPro" id="IPR004007">
    <property type="entry name" value="DhaL_dom"/>
</dbReference>
<dbReference type="Gene3D" id="1.25.40.340">
    <property type="match status" value="1"/>
</dbReference>
<accession>A0ABZ1BWU2</accession>
<dbReference type="NCBIfam" id="TIGR02365">
    <property type="entry name" value="dha_L_ycgS"/>
    <property type="match status" value="1"/>
</dbReference>
<dbReference type="Pfam" id="PF02734">
    <property type="entry name" value="Dak2"/>
    <property type="match status" value="1"/>
</dbReference>
<dbReference type="EMBL" id="CP141615">
    <property type="protein sequence ID" value="WRP17275.1"/>
    <property type="molecule type" value="Genomic_DNA"/>
</dbReference>
<protein>
    <submittedName>
        <fullName evidence="4">Dihydroxyacetone kinase subunit DhaL</fullName>
    </submittedName>
</protein>
<dbReference type="SMART" id="SM01120">
    <property type="entry name" value="Dak2"/>
    <property type="match status" value="1"/>
</dbReference>
<proteinExistence type="predicted"/>
<evidence type="ECO:0000313" key="5">
    <source>
        <dbReference type="Proteomes" id="UP001332192"/>
    </source>
</evidence>
<dbReference type="InterPro" id="IPR012737">
    <property type="entry name" value="DhaK_L_YcgS"/>
</dbReference>
<dbReference type="GO" id="GO:0016301">
    <property type="term" value="F:kinase activity"/>
    <property type="evidence" value="ECO:0007669"/>
    <property type="project" value="UniProtKB-KW"/>
</dbReference>
<dbReference type="RefSeq" id="WP_324716547.1">
    <property type="nucleotide sequence ID" value="NZ_CP141615.1"/>
</dbReference>
<dbReference type="SUPFAM" id="SSF101473">
    <property type="entry name" value="DhaL-like"/>
    <property type="match status" value="1"/>
</dbReference>
<keyword evidence="1" id="KW-0808">Transferase</keyword>
<dbReference type="InterPro" id="IPR050861">
    <property type="entry name" value="Dihydroxyacetone_Kinase"/>
</dbReference>
<reference evidence="4 5" key="1">
    <citation type="journal article" date="2024" name="Front. Microbiol.">
        <title>Novel thermophilic genera Geochorda gen. nov. and Carboxydochorda gen. nov. from the deep terrestrial subsurface reveal the ecophysiological diversity in the class Limnochordia.</title>
        <authorList>
            <person name="Karnachuk O.V."/>
            <person name="Lukina A.P."/>
            <person name="Avakyan M.R."/>
            <person name="Kadnikov V.V."/>
            <person name="Begmatov S."/>
            <person name="Beletsky A.V."/>
            <person name="Vlasova K.G."/>
            <person name="Novikov A.A."/>
            <person name="Shcherbakova V.A."/>
            <person name="Mardanov A.V."/>
            <person name="Ravin N.V."/>
        </authorList>
    </citation>
    <scope>NUCLEOTIDE SEQUENCE [LARGE SCALE GENOMIC DNA]</scope>
    <source>
        <strain evidence="4 5">L945</strain>
    </source>
</reference>
<name>A0ABZ1BWU2_9FIRM</name>
<evidence type="ECO:0000313" key="4">
    <source>
        <dbReference type="EMBL" id="WRP17275.1"/>
    </source>
</evidence>
<evidence type="ECO:0000256" key="2">
    <source>
        <dbReference type="ARBA" id="ARBA00022777"/>
    </source>
</evidence>
<dbReference type="Proteomes" id="UP001332192">
    <property type="component" value="Chromosome"/>
</dbReference>
<dbReference type="InterPro" id="IPR036117">
    <property type="entry name" value="DhaL_dom_sf"/>
</dbReference>
<dbReference type="PANTHER" id="PTHR28629:SF4">
    <property type="entry name" value="TRIOKINASE_FMN CYCLASE"/>
    <property type="match status" value="1"/>
</dbReference>
<dbReference type="PANTHER" id="PTHR28629">
    <property type="entry name" value="TRIOKINASE/FMN CYCLASE"/>
    <property type="match status" value="1"/>
</dbReference>
<evidence type="ECO:0000259" key="3">
    <source>
        <dbReference type="PROSITE" id="PS51480"/>
    </source>
</evidence>